<accession>A0A7T5R249</accession>
<dbReference type="Gene3D" id="3.40.1190.10">
    <property type="entry name" value="Mur-like, catalytic domain"/>
    <property type="match status" value="1"/>
</dbReference>
<gene>
    <name evidence="7" type="primary">murD</name>
    <name evidence="9" type="ORF">HYS17_11370</name>
</gene>
<keyword evidence="7" id="KW-0133">Cell shape</keyword>
<dbReference type="GO" id="GO:0009252">
    <property type="term" value="P:peptidoglycan biosynthetic process"/>
    <property type="evidence" value="ECO:0007669"/>
    <property type="project" value="UniProtKB-UniRule"/>
</dbReference>
<dbReference type="UniPathway" id="UPA00219"/>
<dbReference type="GO" id="GO:0008360">
    <property type="term" value="P:regulation of cell shape"/>
    <property type="evidence" value="ECO:0007669"/>
    <property type="project" value="UniProtKB-KW"/>
</dbReference>
<dbReference type="Gene3D" id="3.90.190.20">
    <property type="entry name" value="Mur ligase, C-terminal domain"/>
    <property type="match status" value="1"/>
</dbReference>
<comment type="subcellular location">
    <subcellularLocation>
        <location evidence="1 7">Cytoplasm</location>
    </subcellularLocation>
</comment>
<dbReference type="EC" id="6.3.2.9" evidence="7"/>
<dbReference type="GO" id="GO:0051301">
    <property type="term" value="P:cell division"/>
    <property type="evidence" value="ECO:0007669"/>
    <property type="project" value="UniProtKB-KW"/>
</dbReference>
<evidence type="ECO:0000256" key="6">
    <source>
        <dbReference type="ARBA" id="ARBA00022840"/>
    </source>
</evidence>
<dbReference type="SUPFAM" id="SSF53244">
    <property type="entry name" value="MurD-like peptide ligases, peptide-binding domain"/>
    <property type="match status" value="1"/>
</dbReference>
<reference evidence="9 10" key="1">
    <citation type="submission" date="2020-07" db="EMBL/GenBank/DDBJ databases">
        <title>Huge and variable diversity of episymbiotic CPR bacteria and DPANN archaea in groundwater ecosystems.</title>
        <authorList>
            <person name="He C.Y."/>
            <person name="Keren R."/>
            <person name="Whittaker M."/>
            <person name="Farag I.F."/>
            <person name="Doudna J."/>
            <person name="Cate J.H.D."/>
            <person name="Banfield J.F."/>
        </authorList>
    </citation>
    <scope>NUCLEOTIDE SEQUENCE [LARGE SCALE GENOMIC DNA]</scope>
    <source>
        <strain evidence="9">NC_groundwater_70_Ag_B-0.1um_54_66</strain>
    </source>
</reference>
<comment type="pathway">
    <text evidence="2 7">Cell wall biogenesis; peptidoglycan biosynthesis.</text>
</comment>
<sequence length="460" mass="49313">MINLRSFAKTLDHKPVAVFGIGRSNMAVIRSLHQAGVAVVAGDDDPTNIAEAVAAGAKDGLLESDFTAYAFLVLAPGVPLHFPKPHPVVEKARRAGLEIICDVEFLYRLGHGRQTIAITGTNGKSTTTALVGHILSRCNVAVEVGGNIGHAVLDLDMPPHDGAFVIEMSSYQIDLCPTFTPDIAVHLNLTPDHLDRHGSLEGYYQAKKNLFRGQGAAIIGIDDGYSLRMSGDIKEAGERDVYPIAVGRVAEGGVYTLQGALYDAMFADTVKAGDLDIATLPGLHNQQNAAAAYAAARMTGIPPDKIMRAMRSFPGLPHRQFIVAESRGVKYVNDSKATNAAAAEKALACYEDIFWIVGGRAKEGGLSGLEPYMHRLKGAFAIGEAMNDFATWLEAQKVNVSRCGTLEEAVRQADQAARANGKGVVLLSPACASFDQFRSFEHRGEEFTRLVKALQEVKDG</sequence>
<dbReference type="GO" id="GO:0008764">
    <property type="term" value="F:UDP-N-acetylmuramoylalanine-D-glutamate ligase activity"/>
    <property type="evidence" value="ECO:0007669"/>
    <property type="project" value="UniProtKB-UniRule"/>
</dbReference>
<keyword evidence="7" id="KW-0961">Cell wall biogenesis/degradation</keyword>
<evidence type="ECO:0000256" key="3">
    <source>
        <dbReference type="ARBA" id="ARBA00022490"/>
    </source>
</evidence>
<keyword evidence="7" id="KW-0131">Cell cycle</keyword>
<keyword evidence="7" id="KW-0573">Peptidoglycan synthesis</keyword>
<dbReference type="Gene3D" id="3.40.50.720">
    <property type="entry name" value="NAD(P)-binding Rossmann-like Domain"/>
    <property type="match status" value="1"/>
</dbReference>
<evidence type="ECO:0000256" key="1">
    <source>
        <dbReference type="ARBA" id="ARBA00004496"/>
    </source>
</evidence>
<dbReference type="InterPro" id="IPR036615">
    <property type="entry name" value="Mur_ligase_C_dom_sf"/>
</dbReference>
<dbReference type="InterPro" id="IPR036565">
    <property type="entry name" value="Mur-like_cat_sf"/>
</dbReference>
<dbReference type="Pfam" id="PF08245">
    <property type="entry name" value="Mur_ligase_M"/>
    <property type="match status" value="1"/>
</dbReference>
<keyword evidence="7" id="KW-0132">Cell division</keyword>
<dbReference type="PANTHER" id="PTHR43692">
    <property type="entry name" value="UDP-N-ACETYLMURAMOYLALANINE--D-GLUTAMATE LIGASE"/>
    <property type="match status" value="1"/>
</dbReference>
<dbReference type="PANTHER" id="PTHR43692:SF1">
    <property type="entry name" value="UDP-N-ACETYLMURAMOYLALANINE--D-GLUTAMATE LIGASE"/>
    <property type="match status" value="1"/>
</dbReference>
<feature type="binding site" evidence="7">
    <location>
        <begin position="120"/>
        <end position="126"/>
    </location>
    <ligand>
        <name>ATP</name>
        <dbReference type="ChEBI" id="CHEBI:30616"/>
    </ligand>
</feature>
<comment type="catalytic activity">
    <reaction evidence="7">
        <text>UDP-N-acetyl-alpha-D-muramoyl-L-alanine + D-glutamate + ATP = UDP-N-acetyl-alpha-D-muramoyl-L-alanyl-D-glutamate + ADP + phosphate + H(+)</text>
        <dbReference type="Rhea" id="RHEA:16429"/>
        <dbReference type="ChEBI" id="CHEBI:15378"/>
        <dbReference type="ChEBI" id="CHEBI:29986"/>
        <dbReference type="ChEBI" id="CHEBI:30616"/>
        <dbReference type="ChEBI" id="CHEBI:43474"/>
        <dbReference type="ChEBI" id="CHEBI:83898"/>
        <dbReference type="ChEBI" id="CHEBI:83900"/>
        <dbReference type="ChEBI" id="CHEBI:456216"/>
        <dbReference type="EC" id="6.3.2.9"/>
    </reaction>
</comment>
<proteinExistence type="inferred from homology"/>
<organism evidence="9 10">
    <name type="scientific">Micavibrio aeruginosavorus</name>
    <dbReference type="NCBI Taxonomy" id="349221"/>
    <lineage>
        <taxon>Bacteria</taxon>
        <taxon>Pseudomonadati</taxon>
        <taxon>Bdellovibrionota</taxon>
        <taxon>Bdellovibrionia</taxon>
        <taxon>Bdellovibrionales</taxon>
        <taxon>Pseudobdellovibrionaceae</taxon>
        <taxon>Micavibrio</taxon>
    </lineage>
</organism>
<evidence type="ECO:0000313" key="10">
    <source>
        <dbReference type="Proteomes" id="UP000595362"/>
    </source>
</evidence>
<keyword evidence="3 7" id="KW-0963">Cytoplasm</keyword>
<dbReference type="HAMAP" id="MF_00639">
    <property type="entry name" value="MurD"/>
    <property type="match status" value="1"/>
</dbReference>
<name>A0A7T5R249_9BACT</name>
<dbReference type="GO" id="GO:0071555">
    <property type="term" value="P:cell wall organization"/>
    <property type="evidence" value="ECO:0007669"/>
    <property type="project" value="UniProtKB-KW"/>
</dbReference>
<dbReference type="SUPFAM" id="SSF51984">
    <property type="entry name" value="MurCD N-terminal domain"/>
    <property type="match status" value="1"/>
</dbReference>
<evidence type="ECO:0000256" key="2">
    <source>
        <dbReference type="ARBA" id="ARBA00004752"/>
    </source>
</evidence>
<dbReference type="AlphaFoldDB" id="A0A7T5R249"/>
<keyword evidence="5 7" id="KW-0547">Nucleotide-binding</keyword>
<protein>
    <recommendedName>
        <fullName evidence="7">UDP-N-acetylmuramoylalanine--D-glutamate ligase</fullName>
        <ecNumber evidence="7">6.3.2.9</ecNumber>
    </recommendedName>
    <alternativeName>
        <fullName evidence="7">D-glutamic acid-adding enzyme</fullName>
    </alternativeName>
    <alternativeName>
        <fullName evidence="7">UDP-N-acetylmuramoyl-L-alanyl-D-glutamate synthetase</fullName>
    </alternativeName>
</protein>
<dbReference type="EMBL" id="CP066681">
    <property type="protein sequence ID" value="QQG36075.1"/>
    <property type="molecule type" value="Genomic_DNA"/>
</dbReference>
<evidence type="ECO:0000259" key="8">
    <source>
        <dbReference type="Pfam" id="PF08245"/>
    </source>
</evidence>
<dbReference type="GO" id="GO:0005737">
    <property type="term" value="C:cytoplasm"/>
    <property type="evidence" value="ECO:0007669"/>
    <property type="project" value="UniProtKB-SubCell"/>
</dbReference>
<evidence type="ECO:0000256" key="5">
    <source>
        <dbReference type="ARBA" id="ARBA00022741"/>
    </source>
</evidence>
<keyword evidence="6 7" id="KW-0067">ATP-binding</keyword>
<dbReference type="InterPro" id="IPR013221">
    <property type="entry name" value="Mur_ligase_cen"/>
</dbReference>
<evidence type="ECO:0000256" key="7">
    <source>
        <dbReference type="HAMAP-Rule" id="MF_00639"/>
    </source>
</evidence>
<keyword evidence="4 7" id="KW-0436">Ligase</keyword>
<dbReference type="GO" id="GO:0005524">
    <property type="term" value="F:ATP binding"/>
    <property type="evidence" value="ECO:0007669"/>
    <property type="project" value="UniProtKB-UniRule"/>
</dbReference>
<dbReference type="InterPro" id="IPR005762">
    <property type="entry name" value="MurD"/>
</dbReference>
<dbReference type="Proteomes" id="UP000595362">
    <property type="component" value="Chromosome"/>
</dbReference>
<evidence type="ECO:0000256" key="4">
    <source>
        <dbReference type="ARBA" id="ARBA00022598"/>
    </source>
</evidence>
<dbReference type="SUPFAM" id="SSF53623">
    <property type="entry name" value="MurD-like peptide ligases, catalytic domain"/>
    <property type="match status" value="1"/>
</dbReference>
<comment type="similarity">
    <text evidence="7">Belongs to the MurCDEF family.</text>
</comment>
<evidence type="ECO:0000313" key="9">
    <source>
        <dbReference type="EMBL" id="QQG36075.1"/>
    </source>
</evidence>
<comment type="function">
    <text evidence="7">Cell wall formation. Catalyzes the addition of glutamate to the nucleotide precursor UDP-N-acetylmuramoyl-L-alanine (UMA).</text>
</comment>
<feature type="domain" description="Mur ligase central" evidence="8">
    <location>
        <begin position="118"/>
        <end position="296"/>
    </location>
</feature>
<dbReference type="NCBIfam" id="TIGR01087">
    <property type="entry name" value="murD"/>
    <property type="match status" value="1"/>
</dbReference>